<keyword evidence="6" id="KW-1185">Reference proteome</keyword>
<dbReference type="AlphaFoldDB" id="A0A7W7LFK0"/>
<dbReference type="Gene3D" id="4.10.1060.50">
    <property type="match status" value="1"/>
</dbReference>
<dbReference type="PROSITE" id="PS01358">
    <property type="entry name" value="ZF_RANBP2_1"/>
    <property type="match status" value="1"/>
</dbReference>
<dbReference type="Proteomes" id="UP000556436">
    <property type="component" value="Unassembled WGS sequence"/>
</dbReference>
<evidence type="ECO:0000313" key="6">
    <source>
        <dbReference type="Proteomes" id="UP000556436"/>
    </source>
</evidence>
<dbReference type="SUPFAM" id="SSF57829">
    <property type="entry name" value="Zn-binding ribosomal proteins"/>
    <property type="match status" value="1"/>
</dbReference>
<evidence type="ECO:0000313" key="5">
    <source>
        <dbReference type="EMBL" id="MBB4889305.1"/>
    </source>
</evidence>
<reference evidence="5 6" key="1">
    <citation type="submission" date="2020-08" db="EMBL/GenBank/DDBJ databases">
        <title>Genomic Encyclopedia of Type Strains, Phase III (KMG-III): the genomes of soil and plant-associated and newly described type strains.</title>
        <authorList>
            <person name="Whitman W."/>
        </authorList>
    </citation>
    <scope>NUCLEOTIDE SEQUENCE [LARGE SCALE GENOMIC DNA]</scope>
    <source>
        <strain evidence="5 6">CECT 3265</strain>
    </source>
</reference>
<gene>
    <name evidence="5" type="ORF">FHS38_005380</name>
</gene>
<dbReference type="GO" id="GO:0008270">
    <property type="term" value="F:zinc ion binding"/>
    <property type="evidence" value="ECO:0007669"/>
    <property type="project" value="UniProtKB-KW"/>
</dbReference>
<evidence type="ECO:0000259" key="4">
    <source>
        <dbReference type="PROSITE" id="PS50199"/>
    </source>
</evidence>
<feature type="domain" description="RanBP2-type" evidence="4">
    <location>
        <begin position="4"/>
        <end position="34"/>
    </location>
</feature>
<dbReference type="InterPro" id="IPR038587">
    <property type="entry name" value="Ribosomal_eL40_sf"/>
</dbReference>
<evidence type="ECO:0000256" key="3">
    <source>
        <dbReference type="ARBA" id="ARBA00022833"/>
    </source>
</evidence>
<keyword evidence="2" id="KW-0863">Zinc-finger</keyword>
<keyword evidence="1" id="KW-0479">Metal-binding</keyword>
<proteinExistence type="predicted"/>
<organism evidence="5 6">
    <name type="scientific">Streptomyces netropsis</name>
    <name type="common">Streptoverticillium netropsis</name>
    <dbReference type="NCBI Taxonomy" id="55404"/>
    <lineage>
        <taxon>Bacteria</taxon>
        <taxon>Bacillati</taxon>
        <taxon>Actinomycetota</taxon>
        <taxon>Actinomycetes</taxon>
        <taxon>Kitasatosporales</taxon>
        <taxon>Streptomycetaceae</taxon>
        <taxon>Streptomyces</taxon>
    </lineage>
</organism>
<dbReference type="InterPro" id="IPR011332">
    <property type="entry name" value="Ribosomal_zn-bd"/>
</dbReference>
<dbReference type="EMBL" id="JACHJG010000013">
    <property type="protein sequence ID" value="MBB4889305.1"/>
    <property type="molecule type" value="Genomic_DNA"/>
</dbReference>
<name>A0A7W7LFK0_STRNE</name>
<accession>A0A7W7LFK0</accession>
<dbReference type="PROSITE" id="PS50199">
    <property type="entry name" value="ZF_RANBP2_2"/>
    <property type="match status" value="1"/>
</dbReference>
<dbReference type="InterPro" id="IPR001876">
    <property type="entry name" value="Znf_RanBP2"/>
</dbReference>
<comment type="caution">
    <text evidence="5">The sequence shown here is derived from an EMBL/GenBank/DDBJ whole genome shotgun (WGS) entry which is preliminary data.</text>
</comment>
<protein>
    <recommendedName>
        <fullName evidence="4">RanBP2-type domain-containing protein</fullName>
    </recommendedName>
</protein>
<sequence length="44" mass="5018">MTWKDAMDWDCQHCPTENPPDAENCRSCGQPWASRPVPLVEPCD</sequence>
<evidence type="ECO:0000256" key="1">
    <source>
        <dbReference type="ARBA" id="ARBA00022723"/>
    </source>
</evidence>
<dbReference type="GO" id="GO:0006412">
    <property type="term" value="P:translation"/>
    <property type="evidence" value="ECO:0007669"/>
    <property type="project" value="InterPro"/>
</dbReference>
<evidence type="ECO:0000256" key="2">
    <source>
        <dbReference type="ARBA" id="ARBA00022771"/>
    </source>
</evidence>
<dbReference type="RefSeq" id="WP_260420958.1">
    <property type="nucleotide sequence ID" value="NZ_BMRW01000012.1"/>
</dbReference>
<keyword evidence="3" id="KW-0862">Zinc</keyword>